<evidence type="ECO:0000313" key="8">
    <source>
        <dbReference type="EMBL" id="KZT07593.1"/>
    </source>
</evidence>
<dbReference type="SUPFAM" id="SSF51905">
    <property type="entry name" value="FAD/NAD(P)-binding domain"/>
    <property type="match status" value="1"/>
</dbReference>
<dbReference type="InParanoid" id="A0A165ER49"/>
<keyword evidence="5" id="KW-0560">Oxidoreductase</keyword>
<feature type="domain" description="Phenol hydroxylase-like C-terminal dimerisation" evidence="7">
    <location>
        <begin position="458"/>
        <end position="503"/>
    </location>
</feature>
<evidence type="ECO:0000313" key="9">
    <source>
        <dbReference type="Proteomes" id="UP000076871"/>
    </source>
</evidence>
<name>A0A165ER49_9APHY</name>
<dbReference type="InterPro" id="IPR002938">
    <property type="entry name" value="FAD-bd"/>
</dbReference>
<evidence type="ECO:0000259" key="6">
    <source>
        <dbReference type="Pfam" id="PF01494"/>
    </source>
</evidence>
<sequence length="522" mass="58043">MSAITHLSVLIVGAGPTGLVLALTLAQNGIPIRIIEKDIKYHVGQRGAGIQPRTLEVFKLLGVLPDVLEKGIPLLPINTYKLPGDVEVKTTTRLVPELEPTPSEPYINPWTLGQANTEAILRNHLKRIGHRVELGTELRDFEQRADYITAHIAREDGGQESIEIVTCHWLVGADGGKSTVRRQLGLTFLGESLATEIIIGDVEVGGVDYDHWHVWRGPLMPMVSLRPTEEKGLCAFSVSGQVDYEKIMVDDEELFKAIRKGSDRGDLRFGTVRWKSNYRPASASLLSTFTEERLPVIKFMIEETSSLFRQTFMKASENKDGWQRRDHMRQLGVNYRWSSIVLDERTPASAPDAVKEPVDVYGINSDGVPRAGDRAPDAPGLVDVQSRDVDSQPTSLFDTFSLTRHTVLIFSPDDTEAGLVLEAVRSYPRDLVRSVVVCPRHALATSSIGGADLALIDRDGHAYSTYAVETDAFTIVVVRPDGVIGAIATSVEGVKKYFRDVFLRWTEVEDNHWMKELLLRQK</sequence>
<proteinExistence type="inferred from homology"/>
<dbReference type="GO" id="GO:0071949">
    <property type="term" value="F:FAD binding"/>
    <property type="evidence" value="ECO:0007669"/>
    <property type="project" value="InterPro"/>
</dbReference>
<dbReference type="PRINTS" id="PR00420">
    <property type="entry name" value="RNGMNOXGNASE"/>
</dbReference>
<accession>A0A165ER49</accession>
<keyword evidence="3" id="KW-0285">Flavoprotein</keyword>
<dbReference type="Proteomes" id="UP000076871">
    <property type="component" value="Unassembled WGS sequence"/>
</dbReference>
<dbReference type="Pfam" id="PF07976">
    <property type="entry name" value="Phe_hydrox_dim"/>
    <property type="match status" value="1"/>
</dbReference>
<dbReference type="PANTHER" id="PTHR43004">
    <property type="entry name" value="TRK SYSTEM POTASSIUM UPTAKE PROTEIN"/>
    <property type="match status" value="1"/>
</dbReference>
<gene>
    <name evidence="8" type="ORF">LAESUDRAFT_96360</name>
</gene>
<dbReference type="InterPro" id="IPR036249">
    <property type="entry name" value="Thioredoxin-like_sf"/>
</dbReference>
<organism evidence="8 9">
    <name type="scientific">Laetiporus sulphureus 93-53</name>
    <dbReference type="NCBI Taxonomy" id="1314785"/>
    <lineage>
        <taxon>Eukaryota</taxon>
        <taxon>Fungi</taxon>
        <taxon>Dikarya</taxon>
        <taxon>Basidiomycota</taxon>
        <taxon>Agaricomycotina</taxon>
        <taxon>Agaricomycetes</taxon>
        <taxon>Polyporales</taxon>
        <taxon>Laetiporus</taxon>
    </lineage>
</organism>
<keyword evidence="9" id="KW-1185">Reference proteome</keyword>
<evidence type="ECO:0000256" key="3">
    <source>
        <dbReference type="ARBA" id="ARBA00022630"/>
    </source>
</evidence>
<evidence type="ECO:0000256" key="4">
    <source>
        <dbReference type="ARBA" id="ARBA00022827"/>
    </source>
</evidence>
<reference evidence="8 9" key="1">
    <citation type="journal article" date="2016" name="Mol. Biol. Evol.">
        <title>Comparative Genomics of Early-Diverging Mushroom-Forming Fungi Provides Insights into the Origins of Lignocellulose Decay Capabilities.</title>
        <authorList>
            <person name="Nagy L.G."/>
            <person name="Riley R."/>
            <person name="Tritt A."/>
            <person name="Adam C."/>
            <person name="Daum C."/>
            <person name="Floudas D."/>
            <person name="Sun H."/>
            <person name="Yadav J.S."/>
            <person name="Pangilinan J."/>
            <person name="Larsson K.H."/>
            <person name="Matsuura K."/>
            <person name="Barry K."/>
            <person name="Labutti K."/>
            <person name="Kuo R."/>
            <person name="Ohm R.A."/>
            <person name="Bhattacharya S.S."/>
            <person name="Shirouzu T."/>
            <person name="Yoshinaga Y."/>
            <person name="Martin F.M."/>
            <person name="Grigoriev I.V."/>
            <person name="Hibbett D.S."/>
        </authorList>
    </citation>
    <scope>NUCLEOTIDE SEQUENCE [LARGE SCALE GENOMIC DNA]</scope>
    <source>
        <strain evidence="8 9">93-53</strain>
    </source>
</reference>
<dbReference type="InterPro" id="IPR050641">
    <property type="entry name" value="RIFMO-like"/>
</dbReference>
<dbReference type="GeneID" id="63831917"/>
<keyword evidence="4" id="KW-0274">FAD</keyword>
<dbReference type="InterPro" id="IPR012941">
    <property type="entry name" value="Phe_hydrox_C_dim_dom"/>
</dbReference>
<dbReference type="AlphaFoldDB" id="A0A165ER49"/>
<dbReference type="Gene3D" id="3.50.50.60">
    <property type="entry name" value="FAD/NAD(P)-binding domain"/>
    <property type="match status" value="1"/>
</dbReference>
<dbReference type="RefSeq" id="XP_040765333.1">
    <property type="nucleotide sequence ID" value="XM_040914890.1"/>
</dbReference>
<dbReference type="GO" id="GO:0016709">
    <property type="term" value="F:oxidoreductase activity, acting on paired donors, with incorporation or reduction of molecular oxygen, NAD(P)H as one donor, and incorporation of one atom of oxygen"/>
    <property type="evidence" value="ECO:0007669"/>
    <property type="project" value="UniProtKB-ARBA"/>
</dbReference>
<comment type="cofactor">
    <cofactor evidence="1">
        <name>FAD</name>
        <dbReference type="ChEBI" id="CHEBI:57692"/>
    </cofactor>
</comment>
<feature type="domain" description="FAD-binding" evidence="6">
    <location>
        <begin position="8"/>
        <end position="279"/>
    </location>
</feature>
<dbReference type="SUPFAM" id="SSF52833">
    <property type="entry name" value="Thioredoxin-like"/>
    <property type="match status" value="1"/>
</dbReference>
<evidence type="ECO:0000256" key="2">
    <source>
        <dbReference type="ARBA" id="ARBA00007801"/>
    </source>
</evidence>
<comment type="similarity">
    <text evidence="2">Belongs to the PheA/TfdB FAD monooxygenase family.</text>
</comment>
<dbReference type="Gene3D" id="3.40.30.120">
    <property type="match status" value="1"/>
</dbReference>
<dbReference type="PANTHER" id="PTHR43004:SF19">
    <property type="entry name" value="BINDING MONOOXYGENASE, PUTATIVE (JCVI)-RELATED"/>
    <property type="match status" value="1"/>
</dbReference>
<protein>
    <submittedName>
        <fullName evidence="8">Monooxygenase</fullName>
    </submittedName>
</protein>
<evidence type="ECO:0000259" key="7">
    <source>
        <dbReference type="Pfam" id="PF07976"/>
    </source>
</evidence>
<dbReference type="OrthoDB" id="2690153at2759"/>
<evidence type="ECO:0000256" key="5">
    <source>
        <dbReference type="ARBA" id="ARBA00023002"/>
    </source>
</evidence>
<evidence type="ECO:0000256" key="1">
    <source>
        <dbReference type="ARBA" id="ARBA00001974"/>
    </source>
</evidence>
<keyword evidence="8" id="KW-0503">Monooxygenase</keyword>
<dbReference type="EMBL" id="KV427618">
    <property type="protein sequence ID" value="KZT07593.1"/>
    <property type="molecule type" value="Genomic_DNA"/>
</dbReference>
<dbReference type="STRING" id="1314785.A0A165ER49"/>
<dbReference type="InterPro" id="IPR036188">
    <property type="entry name" value="FAD/NAD-bd_sf"/>
</dbReference>
<dbReference type="Gene3D" id="3.30.70.2450">
    <property type="match status" value="1"/>
</dbReference>
<dbReference type="Pfam" id="PF01494">
    <property type="entry name" value="FAD_binding_3"/>
    <property type="match status" value="1"/>
</dbReference>